<evidence type="ECO:0000313" key="3">
    <source>
        <dbReference type="Proteomes" id="UP000051494"/>
    </source>
</evidence>
<reference evidence="2" key="3">
    <citation type="submission" date="2021-06" db="EMBL/GenBank/DDBJ databases">
        <title>Genomic Description and Analysis of Intracellular Bacteria, Candidatus Berkiella cookevillensis and Candidatus Berkiella aquae.</title>
        <authorList>
            <person name="Kidane D.T."/>
            <person name="Mehari Y.T."/>
            <person name="Rice F.C."/>
            <person name="Arivett B.A."/>
            <person name="Farone A.L."/>
            <person name="Berk S.G."/>
            <person name="Farone M.B."/>
        </authorList>
    </citation>
    <scope>NUCLEOTIDE SEQUENCE</scope>
    <source>
        <strain evidence="2">CC99</strain>
    </source>
</reference>
<dbReference type="EMBL" id="LKHV02000001">
    <property type="protein sequence ID" value="MCS5709578.1"/>
    <property type="molecule type" value="Genomic_DNA"/>
</dbReference>
<dbReference type="GO" id="GO:0008168">
    <property type="term" value="F:methyltransferase activity"/>
    <property type="evidence" value="ECO:0007669"/>
    <property type="project" value="UniProtKB-KW"/>
</dbReference>
<protein>
    <submittedName>
        <fullName evidence="2">TylF/MycF family methyltransferase</fullName>
    </submittedName>
</protein>
<evidence type="ECO:0000313" key="1">
    <source>
        <dbReference type="EMBL" id="KRG17794.1"/>
    </source>
</evidence>
<comment type="caution">
    <text evidence="1">The sequence shown here is derived from an EMBL/GenBank/DDBJ whole genome shotgun (WGS) entry which is preliminary data.</text>
</comment>
<dbReference type="EMBL" id="LKHV01000012">
    <property type="protein sequence ID" value="KRG17794.1"/>
    <property type="molecule type" value="Genomic_DNA"/>
</dbReference>
<dbReference type="PANTHER" id="PTHR40036">
    <property type="entry name" value="MACROCIN O-METHYLTRANSFERASE"/>
    <property type="match status" value="1"/>
</dbReference>
<dbReference type="SUPFAM" id="SSF53335">
    <property type="entry name" value="S-adenosyl-L-methionine-dependent methyltransferases"/>
    <property type="match status" value="1"/>
</dbReference>
<accession>A0A0Q9YJC8</accession>
<dbReference type="STRING" id="437022.CC99x_02089"/>
<reference evidence="1" key="1">
    <citation type="submission" date="2015-09" db="EMBL/GenBank/DDBJ databases">
        <title>Draft Genome Sequences of Two Novel Amoeba-resistant Intranuclear Bacteria, Candidatus Berkiella cookevillensis and Candidatus Berkiella aquae.</title>
        <authorList>
            <person name="Mehari Y.T."/>
            <person name="Arivett B.A."/>
            <person name="Farone A.L."/>
            <person name="Gunderson J.H."/>
            <person name="Farone M.B."/>
        </authorList>
    </citation>
    <scope>NUCLEOTIDE SEQUENCE [LARGE SCALE GENOMIC DNA]</scope>
    <source>
        <strain evidence="1">CC99</strain>
    </source>
</reference>
<dbReference type="Pfam" id="PF05711">
    <property type="entry name" value="TylF"/>
    <property type="match status" value="1"/>
</dbReference>
<dbReference type="GO" id="GO:0032259">
    <property type="term" value="P:methylation"/>
    <property type="evidence" value="ECO:0007669"/>
    <property type="project" value="UniProtKB-KW"/>
</dbReference>
<keyword evidence="2" id="KW-0489">Methyltransferase</keyword>
<gene>
    <name evidence="2" type="ORF">CC99x_011795</name>
    <name evidence="1" type="ORF">CC99x_02089</name>
</gene>
<dbReference type="AlphaFoldDB" id="A0A0Q9YJC8"/>
<dbReference type="InterPro" id="IPR029063">
    <property type="entry name" value="SAM-dependent_MTases_sf"/>
</dbReference>
<keyword evidence="2" id="KW-0808">Transferase</keyword>
<keyword evidence="3" id="KW-1185">Reference proteome</keyword>
<name>A0A0Q9YJC8_9GAMM</name>
<dbReference type="InterPro" id="IPR008884">
    <property type="entry name" value="TylF_MeTrfase"/>
</dbReference>
<organism evidence="1">
    <name type="scientific">Candidatus Berkiella cookevillensis</name>
    <dbReference type="NCBI Taxonomy" id="437022"/>
    <lineage>
        <taxon>Bacteria</taxon>
        <taxon>Pseudomonadati</taxon>
        <taxon>Pseudomonadota</taxon>
        <taxon>Gammaproteobacteria</taxon>
        <taxon>Candidatus Berkiellales</taxon>
        <taxon>Candidatus Berkiellaceae</taxon>
        <taxon>Candidatus Berkiella</taxon>
    </lineage>
</organism>
<reference evidence="2" key="2">
    <citation type="journal article" date="2016" name="Genome Announc.">
        <title>Draft Genome Sequences of Two Novel Amoeba-Resistant Intranuclear Bacteria, 'Candidatus Berkiella cookevillensis' and 'Candidatus Berkiella aquae'.</title>
        <authorList>
            <person name="Mehari Y.T."/>
            <person name="Arivett B.A."/>
            <person name="Farone A.L."/>
            <person name="Gunderson J.H."/>
            <person name="Farone M.B."/>
        </authorList>
    </citation>
    <scope>NUCLEOTIDE SEQUENCE</scope>
    <source>
        <strain evidence="2">CC99</strain>
    </source>
</reference>
<dbReference type="Gene3D" id="3.40.50.150">
    <property type="entry name" value="Vaccinia Virus protein VP39"/>
    <property type="match status" value="1"/>
</dbReference>
<dbReference type="RefSeq" id="WP_057625189.1">
    <property type="nucleotide sequence ID" value="NZ_LKHV02000001.1"/>
</dbReference>
<dbReference type="OrthoDB" id="9799872at2"/>
<evidence type="ECO:0000313" key="2">
    <source>
        <dbReference type="EMBL" id="MCS5709578.1"/>
    </source>
</evidence>
<dbReference type="Proteomes" id="UP000051494">
    <property type="component" value="Unassembled WGS sequence"/>
</dbReference>
<proteinExistence type="predicted"/>
<dbReference type="PANTHER" id="PTHR40036:SF1">
    <property type="entry name" value="MACROCIN O-METHYLTRANSFERASE"/>
    <property type="match status" value="1"/>
</dbReference>
<sequence length="239" mass="27792">MEAYEKVYEMLASDYRYFAFRDIVQWLNYEMVEGDILEFGVGAGVSLLLFALFHEECQKHPEWLGNKDKQILQRHFVGFDSFEGLPAGEGHARWYKNVFKNNERRNHPFLKTGEVIKPAHVLKLFDICGFDKPILEIGLFSETVPKVLPQKYNKAAMIHIDADLYESCKTVLFHIEPLIQNGTVIMFDEWFAFKGDPDCGESRAFQEFLEAHPHIRAIPYKQYSTSSYAFILRRGPVIQ</sequence>